<keyword evidence="3" id="KW-1185">Reference proteome</keyword>
<dbReference type="HOGENOM" id="CLU_1676684_0_0_6"/>
<accession>Q2NT93</accession>
<dbReference type="BioCyc" id="SGLO343509:SGP1_RS11945-MONOMER"/>
<proteinExistence type="predicted"/>
<dbReference type="EMBL" id="AP008232">
    <property type="protein sequence ID" value="BAE74632.1"/>
    <property type="molecule type" value="Genomic_DNA"/>
</dbReference>
<organism evidence="1 3">
    <name type="scientific">Sodalis glossinidius (strain morsitans)</name>
    <dbReference type="NCBI Taxonomy" id="343509"/>
    <lineage>
        <taxon>Bacteria</taxon>
        <taxon>Pseudomonadati</taxon>
        <taxon>Pseudomonadota</taxon>
        <taxon>Gammaproteobacteria</taxon>
        <taxon>Enterobacterales</taxon>
        <taxon>Bruguierivoracaceae</taxon>
        <taxon>Sodalis</taxon>
    </lineage>
</organism>
<dbReference type="Proteomes" id="UP000001932">
    <property type="component" value="Chromosome"/>
</dbReference>
<protein>
    <submittedName>
        <fullName evidence="1">Uncharacterized protein</fullName>
    </submittedName>
</protein>
<dbReference type="KEGG" id="sgl:SG1357"/>
<dbReference type="STRING" id="343509.SG1357"/>
<dbReference type="EMBL" id="LN854557">
    <property type="protein sequence ID" value="CRL45368.1"/>
    <property type="molecule type" value="Genomic_DNA"/>
</dbReference>
<sequence>MNEKTLTTVVPGVTLTEAGLAIPDIADVLAGRLADFDAALGSSMSRELTTPQGQIASSEAEIIYRAGRYQRRGDHRGTYPCRAVLCRCAAADPVRLNIAVIELSLDAQHWSSGVTLGIDQVPVTSETAIQVVTAELPEDDTGVVCSITGVKRCDSHL</sequence>
<evidence type="ECO:0000313" key="3">
    <source>
        <dbReference type="Proteomes" id="UP000001932"/>
    </source>
</evidence>
<reference evidence="2 4" key="2">
    <citation type="submission" date="2015-05" db="EMBL/GenBank/DDBJ databases">
        <authorList>
            <person name="Goodhead I."/>
        </authorList>
    </citation>
    <scope>NUCLEOTIDE SEQUENCE [LARGE SCALE GENOMIC DNA]</scope>
    <source>
        <strain evidence="2">B4</strain>
        <strain evidence="4">morsitans</strain>
    </source>
</reference>
<evidence type="ECO:0000313" key="2">
    <source>
        <dbReference type="EMBL" id="CRL45368.1"/>
    </source>
</evidence>
<dbReference type="OrthoDB" id="7497539at2"/>
<reference evidence="1 3" key="1">
    <citation type="journal article" date="2006" name="Genome Res.">
        <title>Massive genome erosion and functional adaptations provide insights into the symbiotic lifestyle of Sodalis glossinidius in the tsetse host.</title>
        <authorList>
            <person name="Toh H."/>
            <person name="Weiss B.L."/>
            <person name="Perkin S.A.H."/>
            <person name="Yamashita A."/>
            <person name="Oshima K."/>
            <person name="Hattori M."/>
            <person name="Aksoy S."/>
        </authorList>
    </citation>
    <scope>NUCLEOTIDE SEQUENCE [LARGE SCALE GENOMIC DNA]</scope>
    <source>
        <strain evidence="1">Morsitans</strain>
        <strain evidence="3">morsitans</strain>
    </source>
</reference>
<dbReference type="Proteomes" id="UP000245838">
    <property type="component" value="Chromosome sggmmb4_Chromosome"/>
</dbReference>
<dbReference type="AlphaFoldDB" id="Q2NT93"/>
<gene>
    <name evidence="1" type="ordered locus">SG1357</name>
    <name evidence="2" type="ORF">SGGMMB4_03032</name>
</gene>
<evidence type="ECO:0000313" key="1">
    <source>
        <dbReference type="EMBL" id="BAE74632.1"/>
    </source>
</evidence>
<dbReference type="eggNOG" id="COG3299">
    <property type="taxonomic scope" value="Bacteria"/>
</dbReference>
<evidence type="ECO:0000313" key="4">
    <source>
        <dbReference type="Proteomes" id="UP000245838"/>
    </source>
</evidence>
<dbReference type="RefSeq" id="WP_011411185.1">
    <property type="nucleotide sequence ID" value="NC_007712.1"/>
</dbReference>
<name>Q2NT93_SODGM</name>